<feature type="domain" description="ABM" evidence="1">
    <location>
        <begin position="31"/>
        <end position="84"/>
    </location>
</feature>
<dbReference type="EMBL" id="CP011388">
    <property type="protein sequence ID" value="ANE47767.1"/>
    <property type="molecule type" value="Genomic_DNA"/>
</dbReference>
<dbReference type="STRING" id="1178515.SY83_17425"/>
<dbReference type="InterPro" id="IPR011008">
    <property type="entry name" value="Dimeric_a/b-barrel"/>
</dbReference>
<dbReference type="RefSeq" id="WP_068608805.1">
    <property type="nucleotide sequence ID" value="NZ_CP011388.1"/>
</dbReference>
<dbReference type="Proteomes" id="UP000076927">
    <property type="component" value="Chromosome"/>
</dbReference>
<gene>
    <name evidence="2" type="ORF">SY83_17425</name>
</gene>
<accession>A0A172TLS6</accession>
<name>A0A172TLS6_9BACL</name>
<keyword evidence="3" id="KW-1185">Reference proteome</keyword>
<proteinExistence type="predicted"/>
<dbReference type="PANTHER" id="PTHR37811:SF2">
    <property type="entry name" value="ABM DOMAIN-CONTAINING PROTEIN"/>
    <property type="match status" value="1"/>
</dbReference>
<reference evidence="2 3" key="1">
    <citation type="submission" date="2015-01" db="EMBL/GenBank/DDBJ databases">
        <title>Paenibacillus swuensis/DY6/whole genome sequencing.</title>
        <authorList>
            <person name="Kim M.K."/>
            <person name="Srinivasan S."/>
            <person name="Lee J.-J."/>
        </authorList>
    </citation>
    <scope>NUCLEOTIDE SEQUENCE [LARGE SCALE GENOMIC DNA]</scope>
    <source>
        <strain evidence="2 3">DY6</strain>
    </source>
</reference>
<protein>
    <submittedName>
        <fullName evidence="2">JEMB protein</fullName>
    </submittedName>
</protein>
<organism evidence="2 3">
    <name type="scientific">Paenibacillus swuensis</name>
    <dbReference type="NCBI Taxonomy" id="1178515"/>
    <lineage>
        <taxon>Bacteria</taxon>
        <taxon>Bacillati</taxon>
        <taxon>Bacillota</taxon>
        <taxon>Bacilli</taxon>
        <taxon>Bacillales</taxon>
        <taxon>Paenibacillaceae</taxon>
        <taxon>Paenibacillus</taxon>
    </lineage>
</organism>
<evidence type="ECO:0000313" key="3">
    <source>
        <dbReference type="Proteomes" id="UP000076927"/>
    </source>
</evidence>
<sequence length="109" mass="12215">MSLLAITPPPPYYAVIFTSERTEGDQGYGSMSDHMVELASQQTGFLGFESARGADGLGITVSYWSTLEDIKAWKEQSNHQSAQAKGKSDWYSQYAVRISKVEKDYFFEV</sequence>
<dbReference type="Pfam" id="PF03992">
    <property type="entry name" value="ABM"/>
    <property type="match status" value="1"/>
</dbReference>
<dbReference type="AlphaFoldDB" id="A0A172TLS6"/>
<dbReference type="InterPro" id="IPR052936">
    <property type="entry name" value="Jasmonate_Hydroxylase-like"/>
</dbReference>
<evidence type="ECO:0000259" key="1">
    <source>
        <dbReference type="Pfam" id="PF03992"/>
    </source>
</evidence>
<evidence type="ECO:0000313" key="2">
    <source>
        <dbReference type="EMBL" id="ANE47767.1"/>
    </source>
</evidence>
<dbReference type="SUPFAM" id="SSF54909">
    <property type="entry name" value="Dimeric alpha+beta barrel"/>
    <property type="match status" value="1"/>
</dbReference>
<dbReference type="PANTHER" id="PTHR37811">
    <property type="entry name" value="BLL5343 PROTEIN"/>
    <property type="match status" value="1"/>
</dbReference>
<dbReference type="Gene3D" id="3.30.70.100">
    <property type="match status" value="1"/>
</dbReference>
<dbReference type="InterPro" id="IPR007138">
    <property type="entry name" value="ABM_dom"/>
</dbReference>
<dbReference type="KEGG" id="pswu:SY83_17425"/>
<dbReference type="OrthoDB" id="9798439at2"/>
<dbReference type="PATRIC" id="fig|1178515.4.peg.3508"/>